<evidence type="ECO:0000313" key="2">
    <source>
        <dbReference type="Proteomes" id="UP000295814"/>
    </source>
</evidence>
<sequence length="126" mass="14656">MRLKILNKIGFFLLILIGCNSDYPEISFSQKIIDIGEIKRDTIIDVSFKFKNIGKEILIIKRITTDCHCTVPKDYVKRIEPNRKGEIKISYHSRGYGYFEQLISVFSNSQKNEELLILKGTVIREN</sequence>
<protein>
    <submittedName>
        <fullName evidence="1">DUF1573 domain-containing protein</fullName>
    </submittedName>
</protein>
<dbReference type="Gene3D" id="2.60.40.10">
    <property type="entry name" value="Immunoglobulins"/>
    <property type="match status" value="1"/>
</dbReference>
<dbReference type="PROSITE" id="PS51257">
    <property type="entry name" value="PROKAR_LIPOPROTEIN"/>
    <property type="match status" value="1"/>
</dbReference>
<dbReference type="EMBL" id="SMZJ02000010">
    <property type="protein sequence ID" value="TWO31571.1"/>
    <property type="molecule type" value="Genomic_DNA"/>
</dbReference>
<reference evidence="1 2" key="1">
    <citation type="submission" date="2019-03" db="EMBL/GenBank/DDBJ databases">
        <authorList>
            <person name="Zhong Y.L."/>
        </authorList>
    </citation>
    <scope>NUCLEOTIDE SEQUENCE [LARGE SCALE GENOMIC DNA]</scope>
    <source>
        <strain evidence="1 2">W255</strain>
    </source>
</reference>
<evidence type="ECO:0000313" key="1">
    <source>
        <dbReference type="EMBL" id="TWO31571.1"/>
    </source>
</evidence>
<dbReference type="Pfam" id="PF07610">
    <property type="entry name" value="DUF1573"/>
    <property type="match status" value="1"/>
</dbReference>
<dbReference type="InterPro" id="IPR013783">
    <property type="entry name" value="Ig-like_fold"/>
</dbReference>
<reference evidence="1 2" key="2">
    <citation type="submission" date="2019-07" db="EMBL/GenBank/DDBJ databases">
        <title>Seonamhaeicola sp. W255 draft genome.</title>
        <authorList>
            <person name="Zhang X.-Y."/>
            <person name="Zhang R."/>
            <person name="Zhong Y.-L."/>
            <person name="Du Z.-J."/>
        </authorList>
    </citation>
    <scope>NUCLEOTIDE SEQUENCE [LARGE SCALE GENOMIC DNA]</scope>
    <source>
        <strain evidence="1 2">W255</strain>
    </source>
</reference>
<dbReference type="OrthoDB" id="826619at2"/>
<proteinExistence type="predicted"/>
<dbReference type="PANTHER" id="PTHR37833">
    <property type="entry name" value="LIPOPROTEIN-RELATED"/>
    <property type="match status" value="1"/>
</dbReference>
<gene>
    <name evidence="1" type="ORF">E1J38_013150</name>
</gene>
<accession>A0A562YAZ3</accession>
<dbReference type="Proteomes" id="UP000295814">
    <property type="component" value="Unassembled WGS sequence"/>
</dbReference>
<dbReference type="InterPro" id="IPR011467">
    <property type="entry name" value="DUF1573"/>
</dbReference>
<name>A0A562YAZ3_9FLAO</name>
<organism evidence="1 2">
    <name type="scientific">Seonamhaeicola sediminis</name>
    <dbReference type="NCBI Taxonomy" id="2528206"/>
    <lineage>
        <taxon>Bacteria</taxon>
        <taxon>Pseudomonadati</taxon>
        <taxon>Bacteroidota</taxon>
        <taxon>Flavobacteriia</taxon>
        <taxon>Flavobacteriales</taxon>
        <taxon>Flavobacteriaceae</taxon>
    </lineage>
</organism>
<comment type="caution">
    <text evidence="1">The sequence shown here is derived from an EMBL/GenBank/DDBJ whole genome shotgun (WGS) entry which is preliminary data.</text>
</comment>
<dbReference type="PANTHER" id="PTHR37833:SF1">
    <property type="entry name" value="SIGNAL PEPTIDE PROTEIN"/>
    <property type="match status" value="1"/>
</dbReference>
<dbReference type="AlphaFoldDB" id="A0A562YAZ3"/>
<keyword evidence="2" id="KW-1185">Reference proteome</keyword>